<evidence type="ECO:0008006" key="4">
    <source>
        <dbReference type="Google" id="ProtNLM"/>
    </source>
</evidence>
<sequence>MSLQAALVGPQIKSLKGALQCLAKLGSELLLEATPHKIILRSINTARSAYAAITFFHNFFDAYEIFEKELLQTGVLLKQLLAVFRTPRLSKLTLEIGSEETKLMVTVLAENGLRKRFRIPCMDVEILQATVDKDSQPTCLVAEAGALNRLLSSFQNSLEEITIIANPEQAADGQAPSKAVQILSFVDPQKGSADKSLHTQLAVDTHEVFLSYQHLSRETGDVTFNLKDFKTMLSFCEMLQCNVALHFDAAGAPLVVEPHLRGTQQDMNCEAVLILATLRESQAERLQQNPPPTVIRGPGAGPLLGHSPVVAGGRTPQVPGDTPAARPSAHGVAGRAPNSVVQPQAPPTTGLPPRRPSRFAAESAMRPGTVHAADVGAQRDPPGQPASEEPARAEPMQEDPVAQKATIHRDGEGLLNNAADGAGNHGMELDANEDEAIGGPGDLVAAGLQDTEQSQDACSLRPLTSRYLVDDDSGEEQDEGDIIPGTPPED</sequence>
<feature type="region of interest" description="Disordered" evidence="1">
    <location>
        <begin position="373"/>
        <end position="490"/>
    </location>
</feature>
<dbReference type="GO" id="GO:0071479">
    <property type="term" value="P:cellular response to ionizing radiation"/>
    <property type="evidence" value="ECO:0007669"/>
    <property type="project" value="TreeGrafter"/>
</dbReference>
<feature type="compositionally biased region" description="Pro residues" evidence="1">
    <location>
        <begin position="344"/>
        <end position="354"/>
    </location>
</feature>
<dbReference type="GO" id="GO:0006281">
    <property type="term" value="P:DNA repair"/>
    <property type="evidence" value="ECO:0007669"/>
    <property type="project" value="TreeGrafter"/>
</dbReference>
<dbReference type="InterPro" id="IPR007268">
    <property type="entry name" value="Rad9/Ddc1"/>
</dbReference>
<dbReference type="AlphaFoldDB" id="A0AAW1R490"/>
<reference evidence="2 3" key="1">
    <citation type="journal article" date="2024" name="Nat. Commun.">
        <title>Phylogenomics reveals the evolutionary origins of lichenization in chlorophyte algae.</title>
        <authorList>
            <person name="Puginier C."/>
            <person name="Libourel C."/>
            <person name="Otte J."/>
            <person name="Skaloud P."/>
            <person name="Haon M."/>
            <person name="Grisel S."/>
            <person name="Petersen M."/>
            <person name="Berrin J.G."/>
            <person name="Delaux P.M."/>
            <person name="Dal Grande F."/>
            <person name="Keller J."/>
        </authorList>
    </citation>
    <scope>NUCLEOTIDE SEQUENCE [LARGE SCALE GENOMIC DNA]</scope>
    <source>
        <strain evidence="2 3">SAG 2145</strain>
    </source>
</reference>
<organism evidence="2 3">
    <name type="scientific">Apatococcus lobatus</name>
    <dbReference type="NCBI Taxonomy" id="904363"/>
    <lineage>
        <taxon>Eukaryota</taxon>
        <taxon>Viridiplantae</taxon>
        <taxon>Chlorophyta</taxon>
        <taxon>core chlorophytes</taxon>
        <taxon>Trebouxiophyceae</taxon>
        <taxon>Chlorellales</taxon>
        <taxon>Chlorellaceae</taxon>
        <taxon>Apatococcus</taxon>
    </lineage>
</organism>
<evidence type="ECO:0000313" key="3">
    <source>
        <dbReference type="Proteomes" id="UP001438707"/>
    </source>
</evidence>
<dbReference type="GO" id="GO:0030896">
    <property type="term" value="C:checkpoint clamp complex"/>
    <property type="evidence" value="ECO:0007669"/>
    <property type="project" value="InterPro"/>
</dbReference>
<evidence type="ECO:0000256" key="1">
    <source>
        <dbReference type="SAM" id="MobiDB-lite"/>
    </source>
</evidence>
<feature type="region of interest" description="Disordered" evidence="1">
    <location>
        <begin position="310"/>
        <end position="357"/>
    </location>
</feature>
<feature type="compositionally biased region" description="Acidic residues" evidence="1">
    <location>
        <begin position="470"/>
        <end position="481"/>
    </location>
</feature>
<dbReference type="InterPro" id="IPR046938">
    <property type="entry name" value="DNA_clamp_sf"/>
</dbReference>
<proteinExistence type="predicted"/>
<dbReference type="GO" id="GO:0000076">
    <property type="term" value="P:DNA replication checkpoint signaling"/>
    <property type="evidence" value="ECO:0007669"/>
    <property type="project" value="TreeGrafter"/>
</dbReference>
<dbReference type="Gene3D" id="3.70.10.10">
    <property type="match status" value="1"/>
</dbReference>
<dbReference type="GO" id="GO:0031573">
    <property type="term" value="P:mitotic intra-S DNA damage checkpoint signaling"/>
    <property type="evidence" value="ECO:0007669"/>
    <property type="project" value="TreeGrafter"/>
</dbReference>
<dbReference type="PANTHER" id="PTHR15237:SF0">
    <property type="entry name" value="CELL CYCLE CHECKPOINT CONTROL PROTEIN"/>
    <property type="match status" value="1"/>
</dbReference>
<dbReference type="Proteomes" id="UP001438707">
    <property type="component" value="Unassembled WGS sequence"/>
</dbReference>
<protein>
    <recommendedName>
        <fullName evidence="4">Cell cycle checkpoint control protein RAD9A</fullName>
    </recommendedName>
</protein>
<dbReference type="Pfam" id="PF04139">
    <property type="entry name" value="Rad9"/>
    <property type="match status" value="1"/>
</dbReference>
<gene>
    <name evidence="2" type="ORF">WJX74_011041</name>
</gene>
<evidence type="ECO:0000313" key="2">
    <source>
        <dbReference type="EMBL" id="KAK9828365.1"/>
    </source>
</evidence>
<accession>A0AAW1R490</accession>
<dbReference type="SUPFAM" id="SSF55979">
    <property type="entry name" value="DNA clamp"/>
    <property type="match status" value="1"/>
</dbReference>
<comment type="caution">
    <text evidence="2">The sequence shown here is derived from an EMBL/GenBank/DDBJ whole genome shotgun (WGS) entry which is preliminary data.</text>
</comment>
<name>A0AAW1R490_9CHLO</name>
<keyword evidence="3" id="KW-1185">Reference proteome</keyword>
<dbReference type="EMBL" id="JALJOS010000016">
    <property type="protein sequence ID" value="KAK9828365.1"/>
    <property type="molecule type" value="Genomic_DNA"/>
</dbReference>
<dbReference type="PANTHER" id="PTHR15237">
    <property type="entry name" value="DNA REPAIR PROTEIN RAD9"/>
    <property type="match status" value="1"/>
</dbReference>